<proteinExistence type="predicted"/>
<dbReference type="InterPro" id="IPR038731">
    <property type="entry name" value="RgtA/B/C-like"/>
</dbReference>
<keyword evidence="1" id="KW-1133">Transmembrane helix</keyword>
<accession>A0A7W8HII5</accession>
<keyword evidence="4" id="KW-1185">Reference proteome</keyword>
<evidence type="ECO:0000313" key="3">
    <source>
        <dbReference type="EMBL" id="MBB5272702.1"/>
    </source>
</evidence>
<evidence type="ECO:0000256" key="1">
    <source>
        <dbReference type="SAM" id="Phobius"/>
    </source>
</evidence>
<gene>
    <name evidence="3" type="ORF">HNQ70_002725</name>
</gene>
<feature type="transmembrane region" description="Helical" evidence="1">
    <location>
        <begin position="99"/>
        <end position="118"/>
    </location>
</feature>
<feature type="domain" description="Glycosyltransferase RgtA/B/C/D-like" evidence="2">
    <location>
        <begin position="107"/>
        <end position="225"/>
    </location>
</feature>
<feature type="transmembrane region" description="Helical" evidence="1">
    <location>
        <begin position="346"/>
        <end position="365"/>
    </location>
</feature>
<reference evidence="3 4" key="1">
    <citation type="submission" date="2020-08" db="EMBL/GenBank/DDBJ databases">
        <title>Genomic Encyclopedia of Type Strains, Phase IV (KMG-IV): sequencing the most valuable type-strain genomes for metagenomic binning, comparative biology and taxonomic classification.</title>
        <authorList>
            <person name="Goeker M."/>
        </authorList>
    </citation>
    <scope>NUCLEOTIDE SEQUENCE [LARGE SCALE GENOMIC DNA]</scope>
    <source>
        <strain evidence="3 4">DSM 29781</strain>
    </source>
</reference>
<feature type="transmembrane region" description="Helical" evidence="1">
    <location>
        <begin position="125"/>
        <end position="144"/>
    </location>
</feature>
<dbReference type="AlphaFoldDB" id="A0A7W8HII5"/>
<feature type="transmembrane region" description="Helical" evidence="1">
    <location>
        <begin position="259"/>
        <end position="286"/>
    </location>
</feature>
<feature type="transmembrane region" description="Helical" evidence="1">
    <location>
        <begin position="292"/>
        <end position="312"/>
    </location>
</feature>
<dbReference type="Proteomes" id="UP000532440">
    <property type="component" value="Unassembled WGS sequence"/>
</dbReference>
<dbReference type="Pfam" id="PF13231">
    <property type="entry name" value="PMT_2"/>
    <property type="match status" value="1"/>
</dbReference>
<name>A0A7W8HII5_9BURK</name>
<dbReference type="EMBL" id="JACHGB010000005">
    <property type="protein sequence ID" value="MBB5272702.1"/>
    <property type="molecule type" value="Genomic_DNA"/>
</dbReference>
<feature type="transmembrane region" description="Helical" evidence="1">
    <location>
        <begin position="179"/>
        <end position="205"/>
    </location>
</feature>
<comment type="caution">
    <text evidence="3">The sequence shown here is derived from an EMBL/GenBank/DDBJ whole genome shotgun (WGS) entry which is preliminary data.</text>
</comment>
<feature type="transmembrane region" description="Helical" evidence="1">
    <location>
        <begin position="150"/>
        <end position="167"/>
    </location>
</feature>
<keyword evidence="1" id="KW-0472">Membrane</keyword>
<organism evidence="3 4">
    <name type="scientific">Quisquiliibacterium transsilvanicum</name>
    <dbReference type="NCBI Taxonomy" id="1549638"/>
    <lineage>
        <taxon>Bacteria</taxon>
        <taxon>Pseudomonadati</taxon>
        <taxon>Pseudomonadota</taxon>
        <taxon>Betaproteobacteria</taxon>
        <taxon>Burkholderiales</taxon>
        <taxon>Burkholderiaceae</taxon>
        <taxon>Quisquiliibacterium</taxon>
    </lineage>
</organism>
<feature type="transmembrane region" description="Helical" evidence="1">
    <location>
        <begin position="324"/>
        <end position="340"/>
    </location>
</feature>
<keyword evidence="1" id="KW-0812">Transmembrane</keyword>
<sequence>MSRLRARDVPGWLGQAASRPAVAAAALLALCLVLQQGALSAGWRFDDGPLLYFVTKFSPLEYFSSPEVMRQQSWASLTPWNALFYELGLPFSGLDPHGHYAHLLAVIWLTSVATWFLLRLWLPGAAAFAGAALYLAMPATGAVGRMLMTGHYAYGLLFSVLALYLFARGVREGRKGLSLAAALFYALACLCKELYPPLIAAMVLLPVGSFRERLRHLPALLVAAAGYAALRLTVLQGVNTYARPHLDGGLSAGEIGRQFVDALFGAGLPGGVGILAAVLALFVAAFRPRQRVAWGFVLVILLLAVLPILGMARMGFADLTASRLLYLLSWAVAVGLAWSLGRGRVLGAFLVVAAAALVLGQQGTASHIDAAARQLEAQYGFVAEPRPDAFLLPPGFAYVGYLESMRDASLRLGRAQLPAVLKSEEELERIGRDPGARVFHWSLECSCVAPMGAGGGAFLREHRAMLEAGIGKTLWVMVEV</sequence>
<protein>
    <recommendedName>
        <fullName evidence="2">Glycosyltransferase RgtA/B/C/D-like domain-containing protein</fullName>
    </recommendedName>
</protein>
<evidence type="ECO:0000313" key="4">
    <source>
        <dbReference type="Proteomes" id="UP000532440"/>
    </source>
</evidence>
<evidence type="ECO:0000259" key="2">
    <source>
        <dbReference type="Pfam" id="PF13231"/>
    </source>
</evidence>
<dbReference type="RefSeq" id="WP_183968486.1">
    <property type="nucleotide sequence ID" value="NZ_BAABEW010000012.1"/>
</dbReference>